<keyword evidence="11" id="KW-1185">Reference proteome</keyword>
<feature type="transmembrane region" description="Helical" evidence="7">
    <location>
        <begin position="66"/>
        <end position="84"/>
    </location>
</feature>
<dbReference type="SMART" id="SM00382">
    <property type="entry name" value="AAA"/>
    <property type="match status" value="1"/>
</dbReference>
<protein>
    <submittedName>
        <fullName evidence="10">ABC transporter ATP-binding protein</fullName>
    </submittedName>
</protein>
<evidence type="ECO:0000256" key="1">
    <source>
        <dbReference type="ARBA" id="ARBA00004651"/>
    </source>
</evidence>
<dbReference type="Gene3D" id="3.40.50.300">
    <property type="entry name" value="P-loop containing nucleotide triphosphate hydrolases"/>
    <property type="match status" value="1"/>
</dbReference>
<keyword evidence="3" id="KW-0547">Nucleotide-binding</keyword>
<evidence type="ECO:0000256" key="7">
    <source>
        <dbReference type="SAM" id="Phobius"/>
    </source>
</evidence>
<evidence type="ECO:0000259" key="9">
    <source>
        <dbReference type="PROSITE" id="PS50929"/>
    </source>
</evidence>
<sequence>MIGITKGQIDHPDRILSYFKRELPILGIVTVTGLLYNLGLGAGPYFEGLMAQCLYDILRHDAVPMDMVKIATAYVVVLGLVQAMRAGKRYSVRIFSAQISWIMRHTLYHSLVHMSRHELGRENLGNLMTKAVSDVDACSEGMRKFTTEIFDTGVALVVYFVMLLVYDWRLTFLACCMIPVAYVLANRLKHVVSRANIAYKGAEGRLNLMTMDRISHALTYRINGREAQRNASYETQLTAYEKASAKANIFEGSMMPIYNAIAMGGMLMIFYFGGRNVLGDGWMAWDIASFTTYVACFTKLAIKTSHAAKLFNAVQKAQVSWQRLKPLLGLHVAQAEAPAQAAPAPAAPVTLTLSDVTCRYDAASPSLAHLSFTAKPGEIIGITGVVASGKSMLGKLFIDEVPWRGTIRLGDRDFRDLTQAERRSYISYMGHEPELMTATIEENIALGDPIDVWPYLQSVCLDEEIAALPDQAQTVAGSSGTQLSGGQQARIALARTLAHVKPIVVLDDPLASVDPKGEGRILANLRAAGQDKVILYISHRLLHFPDFDRVLFLHDGTGTCGTHTELMSRCPAYAELYRKQAEGVDYDAR</sequence>
<dbReference type="CDD" id="cd03228">
    <property type="entry name" value="ABCC_MRP_Like"/>
    <property type="match status" value="1"/>
</dbReference>
<keyword evidence="2 7" id="KW-0812">Transmembrane</keyword>
<dbReference type="SUPFAM" id="SSF90123">
    <property type="entry name" value="ABC transporter transmembrane region"/>
    <property type="match status" value="1"/>
</dbReference>
<organism evidence="10 11">
    <name type="scientific">Megasphaera hominis</name>
    <dbReference type="NCBI Taxonomy" id="159836"/>
    <lineage>
        <taxon>Bacteria</taxon>
        <taxon>Bacillati</taxon>
        <taxon>Bacillota</taxon>
        <taxon>Negativicutes</taxon>
        <taxon>Veillonellales</taxon>
        <taxon>Veillonellaceae</taxon>
        <taxon>Megasphaera</taxon>
    </lineage>
</organism>
<dbReference type="RefSeq" id="WP_186504290.1">
    <property type="nucleotide sequence ID" value="NZ_JACOGK010000038.1"/>
</dbReference>
<comment type="subcellular location">
    <subcellularLocation>
        <location evidence="1">Cell membrane</location>
        <topology evidence="1">Multi-pass membrane protein</topology>
    </subcellularLocation>
</comment>
<comment type="caution">
    <text evidence="10">The sequence shown here is derived from an EMBL/GenBank/DDBJ whole genome shotgun (WGS) entry which is preliminary data.</text>
</comment>
<evidence type="ECO:0000256" key="3">
    <source>
        <dbReference type="ARBA" id="ARBA00022741"/>
    </source>
</evidence>
<feature type="transmembrane region" description="Helical" evidence="7">
    <location>
        <begin position="23"/>
        <end position="46"/>
    </location>
</feature>
<dbReference type="Proteomes" id="UP000606870">
    <property type="component" value="Unassembled WGS sequence"/>
</dbReference>
<dbReference type="Gene3D" id="1.20.1560.10">
    <property type="entry name" value="ABC transporter type 1, transmembrane domain"/>
    <property type="match status" value="1"/>
</dbReference>
<dbReference type="PANTHER" id="PTHR43394">
    <property type="entry name" value="ATP-DEPENDENT PERMEASE MDL1, MITOCHONDRIAL"/>
    <property type="match status" value="1"/>
</dbReference>
<feature type="domain" description="ABC transmembrane type-1" evidence="9">
    <location>
        <begin position="28"/>
        <end position="316"/>
    </location>
</feature>
<evidence type="ECO:0000256" key="5">
    <source>
        <dbReference type="ARBA" id="ARBA00022989"/>
    </source>
</evidence>
<dbReference type="InterPro" id="IPR003593">
    <property type="entry name" value="AAA+_ATPase"/>
</dbReference>
<evidence type="ECO:0000256" key="2">
    <source>
        <dbReference type="ARBA" id="ARBA00022692"/>
    </source>
</evidence>
<dbReference type="PANTHER" id="PTHR43394:SF1">
    <property type="entry name" value="ATP-BINDING CASSETTE SUB-FAMILY B MEMBER 10, MITOCHONDRIAL"/>
    <property type="match status" value="1"/>
</dbReference>
<evidence type="ECO:0000259" key="8">
    <source>
        <dbReference type="PROSITE" id="PS50893"/>
    </source>
</evidence>
<keyword evidence="5 7" id="KW-1133">Transmembrane helix</keyword>
<feature type="transmembrane region" description="Helical" evidence="7">
    <location>
        <begin position="255"/>
        <end position="272"/>
    </location>
</feature>
<evidence type="ECO:0000313" key="11">
    <source>
        <dbReference type="Proteomes" id="UP000606870"/>
    </source>
</evidence>
<dbReference type="PROSITE" id="PS50893">
    <property type="entry name" value="ABC_TRANSPORTER_2"/>
    <property type="match status" value="1"/>
</dbReference>
<feature type="domain" description="ABC transporter" evidence="8">
    <location>
        <begin position="351"/>
        <end position="580"/>
    </location>
</feature>
<proteinExistence type="predicted"/>
<dbReference type="InterPro" id="IPR017871">
    <property type="entry name" value="ABC_transporter-like_CS"/>
</dbReference>
<dbReference type="GO" id="GO:0005524">
    <property type="term" value="F:ATP binding"/>
    <property type="evidence" value="ECO:0007669"/>
    <property type="project" value="UniProtKB-KW"/>
</dbReference>
<evidence type="ECO:0000256" key="6">
    <source>
        <dbReference type="ARBA" id="ARBA00023136"/>
    </source>
</evidence>
<keyword evidence="4 10" id="KW-0067">ATP-binding</keyword>
<reference evidence="10 11" key="1">
    <citation type="submission" date="2020-08" db="EMBL/GenBank/DDBJ databases">
        <authorList>
            <person name="Liu C."/>
            <person name="Sun Q."/>
        </authorList>
    </citation>
    <scope>NUCLEOTIDE SEQUENCE [LARGE SCALE GENOMIC DNA]</scope>
    <source>
        <strain evidence="10 11">NSJ-59</strain>
    </source>
</reference>
<dbReference type="Pfam" id="PF00005">
    <property type="entry name" value="ABC_tran"/>
    <property type="match status" value="1"/>
</dbReference>
<dbReference type="PROSITE" id="PS00211">
    <property type="entry name" value="ABC_TRANSPORTER_1"/>
    <property type="match status" value="1"/>
</dbReference>
<dbReference type="InterPro" id="IPR027417">
    <property type="entry name" value="P-loop_NTPase"/>
</dbReference>
<gene>
    <name evidence="10" type="ORF">H8J70_10730</name>
</gene>
<dbReference type="CDD" id="cd07346">
    <property type="entry name" value="ABC_6TM_exporters"/>
    <property type="match status" value="1"/>
</dbReference>
<evidence type="ECO:0000256" key="4">
    <source>
        <dbReference type="ARBA" id="ARBA00022840"/>
    </source>
</evidence>
<accession>A0ABR6VKA6</accession>
<feature type="transmembrane region" description="Helical" evidence="7">
    <location>
        <begin position="145"/>
        <end position="162"/>
    </location>
</feature>
<name>A0ABR6VKA6_9FIRM</name>
<dbReference type="InterPro" id="IPR003439">
    <property type="entry name" value="ABC_transporter-like_ATP-bd"/>
</dbReference>
<dbReference type="InterPro" id="IPR039421">
    <property type="entry name" value="Type_1_exporter"/>
</dbReference>
<dbReference type="InterPro" id="IPR011527">
    <property type="entry name" value="ABC1_TM_dom"/>
</dbReference>
<dbReference type="PROSITE" id="PS50929">
    <property type="entry name" value="ABC_TM1F"/>
    <property type="match status" value="1"/>
</dbReference>
<dbReference type="InterPro" id="IPR036640">
    <property type="entry name" value="ABC1_TM_sf"/>
</dbReference>
<evidence type="ECO:0000313" key="10">
    <source>
        <dbReference type="EMBL" id="MBC3537715.1"/>
    </source>
</evidence>
<feature type="transmembrane region" description="Helical" evidence="7">
    <location>
        <begin position="168"/>
        <end position="185"/>
    </location>
</feature>
<dbReference type="SUPFAM" id="SSF52540">
    <property type="entry name" value="P-loop containing nucleoside triphosphate hydrolases"/>
    <property type="match status" value="1"/>
</dbReference>
<dbReference type="EMBL" id="JACOGK010000038">
    <property type="protein sequence ID" value="MBC3537715.1"/>
    <property type="molecule type" value="Genomic_DNA"/>
</dbReference>
<dbReference type="Pfam" id="PF00664">
    <property type="entry name" value="ABC_membrane"/>
    <property type="match status" value="1"/>
</dbReference>
<keyword evidence="6 7" id="KW-0472">Membrane</keyword>